<evidence type="ECO:0000313" key="1">
    <source>
        <dbReference type="EMBL" id="QRE00468.1"/>
    </source>
</evidence>
<dbReference type="EMBL" id="MW460246">
    <property type="protein sequence ID" value="QRE00468.1"/>
    <property type="molecule type" value="Genomic_DNA"/>
</dbReference>
<dbReference type="Proteomes" id="UP000622430">
    <property type="component" value="Segment"/>
</dbReference>
<reference evidence="1" key="1">
    <citation type="submission" date="2021-01" db="EMBL/GenBank/DDBJ databases">
        <authorList>
            <person name="Rakov C."/>
            <person name="Alkalay-Oren S."/>
            <person name="Coppenhagen-Glazer S."/>
            <person name="Hazan R."/>
        </authorList>
    </citation>
    <scope>NUCLEOTIDE SEQUENCE</scope>
</reference>
<protein>
    <submittedName>
        <fullName evidence="1">Uncharacterized protein</fullName>
    </submittedName>
</protein>
<accession>A0A889IRU1</accession>
<name>A0A889IRU1_9CAUD</name>
<proteinExistence type="predicted"/>
<evidence type="ECO:0000313" key="2">
    <source>
        <dbReference type="Proteomes" id="UP000622430"/>
    </source>
</evidence>
<sequence>MSKRYIVRGVNDDKDFCECCGRKGLKRVVWIEDTETQEMKHFGTTCAVQPTKGFDVDADVKYAVRQHQNREKEINRMAYFHYKKLGGKHVKSETDPNAWRAADPELYAKARAEMTIEVDKFYNSFKVL</sequence>
<keyword evidence="2" id="KW-1185">Reference proteome</keyword>
<organism evidence="1 2">
    <name type="scientific">Burkholderia phage BCSR52</name>
    <dbReference type="NCBI Taxonomy" id="2805748"/>
    <lineage>
        <taxon>Viruses</taxon>
        <taxon>Duplodnaviria</taxon>
        <taxon>Heunggongvirae</taxon>
        <taxon>Uroviricota</taxon>
        <taxon>Caudoviricetes</taxon>
        <taxon>Lindbergviridae</taxon>
        <taxon>Irusalimvirus</taxon>
        <taxon>Irusalimvirus BCSR52</taxon>
    </lineage>
</organism>